<dbReference type="InterPro" id="IPR051179">
    <property type="entry name" value="WD_repeat_multifunction"/>
</dbReference>
<dbReference type="InterPro" id="IPR036322">
    <property type="entry name" value="WD40_repeat_dom_sf"/>
</dbReference>
<comment type="caution">
    <text evidence="11">The sequence shown here is derived from an EMBL/GenBank/DDBJ whole genome shotgun (WGS) entry which is preliminary data.</text>
</comment>
<evidence type="ECO:0000313" key="11">
    <source>
        <dbReference type="EMBL" id="KAG7311386.1"/>
    </source>
</evidence>
<dbReference type="PROSITE" id="PS50071">
    <property type="entry name" value="HOMEOBOX_2"/>
    <property type="match status" value="1"/>
</dbReference>
<keyword evidence="3" id="KW-0677">Repeat</keyword>
<accession>A0ABQ7R266</accession>
<dbReference type="Pfam" id="PF05920">
    <property type="entry name" value="Homeobox_KN"/>
    <property type="match status" value="1"/>
</dbReference>
<evidence type="ECO:0000256" key="5">
    <source>
        <dbReference type="ARBA" id="ARBA00023155"/>
    </source>
</evidence>
<dbReference type="PROSITE" id="PS50082">
    <property type="entry name" value="WD_REPEATS_2"/>
    <property type="match status" value="3"/>
</dbReference>
<evidence type="ECO:0000313" key="12">
    <source>
        <dbReference type="Proteomes" id="UP000823941"/>
    </source>
</evidence>
<dbReference type="SMART" id="SM00389">
    <property type="entry name" value="HOX"/>
    <property type="match status" value="1"/>
</dbReference>
<dbReference type="InterPro" id="IPR001680">
    <property type="entry name" value="WD40_rpt"/>
</dbReference>
<keyword evidence="12" id="KW-1185">Reference proteome</keyword>
<dbReference type="SUPFAM" id="SSF46689">
    <property type="entry name" value="Homeodomain-like"/>
    <property type="match status" value="1"/>
</dbReference>
<sequence length="593" mass="66150">MTILQKSTLKAEAMTGIPAKDGGAEKTLRPVRNRRYTRRSLVAGQRPQKRLFTPEIKRYLKDWLVRRRENPYPNREEKKCLAHETGLTYIQICNWFANWRRKLKNVNEERNQQTWGHLIRTYNHRAQGNVEQFSICSEDSIWSEHGAPSLNDVDTGSPGSPGPLDEDFQESDSSSKKENQYKMKDNQQDTPPSSLHGDDIAGMEDEDGMLYYEEVEEIDLEDLQDEGMDGIMEQEEDAEPPEDHASVVFTKHTGSVFCCDLHPSGKIAATGGEDDKAYVWSVETGQLVMECTGHKDSVIFVGFSFDGCYLATVDMVGLIKVWKCPAEGESHQGPWTVAFEYEAEDLSWGLWHFGARVLICGAVSGDIYVFKIPSGDTKVLQGHHSRTECGKLFPDGVRLCSGYEDGVVKVWDLKSSAVLQQVPAGVHPGRVTAVDIHPDNNLMVSVSSDGTVVLTTSSTGKVVGQIEGENDMEAISFSKDVQLGFFALGTLNGAVNIWDAARRMMRHDCAKTTDDAAAGVTKIFWIKNHLVTGCLDGSVRLYEGRTGERKLMLTGHRSEILDLCYNEKENIILTSSDDGSARIFKYDPIKDND</sequence>
<feature type="repeat" description="WD" evidence="8">
    <location>
        <begin position="553"/>
        <end position="585"/>
    </location>
</feature>
<reference evidence="11 12" key="1">
    <citation type="submission" date="2021-06" db="EMBL/GenBank/DDBJ databases">
        <title>A haploid diamondback moth (Plutella xylostella L.) genome assembly resolves 31 chromosomes and identifies a diamide resistance mutation.</title>
        <authorList>
            <person name="Ward C.M."/>
            <person name="Perry K.D."/>
            <person name="Baker G."/>
            <person name="Powis K."/>
            <person name="Heckel D.G."/>
            <person name="Baxter S.W."/>
        </authorList>
    </citation>
    <scope>NUCLEOTIDE SEQUENCE [LARGE SCALE GENOMIC DNA]</scope>
    <source>
        <strain evidence="11 12">LV</strain>
        <tissue evidence="11">Single pupa</tissue>
    </source>
</reference>
<proteinExistence type="predicted"/>
<feature type="DNA-binding region" description="Homeobox" evidence="7">
    <location>
        <begin position="45"/>
        <end position="107"/>
    </location>
</feature>
<dbReference type="InterPro" id="IPR009057">
    <property type="entry name" value="Homeodomain-like_sf"/>
</dbReference>
<organism evidence="11 12">
    <name type="scientific">Plutella xylostella</name>
    <name type="common">Diamondback moth</name>
    <name type="synonym">Plutella maculipennis</name>
    <dbReference type="NCBI Taxonomy" id="51655"/>
    <lineage>
        <taxon>Eukaryota</taxon>
        <taxon>Metazoa</taxon>
        <taxon>Ecdysozoa</taxon>
        <taxon>Arthropoda</taxon>
        <taxon>Hexapoda</taxon>
        <taxon>Insecta</taxon>
        <taxon>Pterygota</taxon>
        <taxon>Neoptera</taxon>
        <taxon>Endopterygota</taxon>
        <taxon>Lepidoptera</taxon>
        <taxon>Glossata</taxon>
        <taxon>Ditrysia</taxon>
        <taxon>Yponomeutoidea</taxon>
        <taxon>Plutellidae</taxon>
        <taxon>Plutella</taxon>
    </lineage>
</organism>
<dbReference type="InterPro" id="IPR008422">
    <property type="entry name" value="KN_HD"/>
</dbReference>
<feature type="domain" description="Homeobox" evidence="10">
    <location>
        <begin position="43"/>
        <end position="106"/>
    </location>
</feature>
<evidence type="ECO:0000256" key="9">
    <source>
        <dbReference type="SAM" id="MobiDB-lite"/>
    </source>
</evidence>
<evidence type="ECO:0000256" key="1">
    <source>
        <dbReference type="ARBA" id="ARBA00004123"/>
    </source>
</evidence>
<comment type="subcellular location">
    <subcellularLocation>
        <location evidence="1 7">Nucleus</location>
    </subcellularLocation>
</comment>
<feature type="region of interest" description="Disordered" evidence="9">
    <location>
        <begin position="146"/>
        <end position="202"/>
    </location>
</feature>
<dbReference type="Pfam" id="PF00400">
    <property type="entry name" value="WD40"/>
    <property type="match status" value="5"/>
</dbReference>
<gene>
    <name evidence="11" type="ORF">JYU34_002428</name>
</gene>
<dbReference type="InterPro" id="IPR015943">
    <property type="entry name" value="WD40/YVTN_repeat-like_dom_sf"/>
</dbReference>
<evidence type="ECO:0000256" key="3">
    <source>
        <dbReference type="ARBA" id="ARBA00022737"/>
    </source>
</evidence>
<dbReference type="CDD" id="cd00200">
    <property type="entry name" value="WD40"/>
    <property type="match status" value="1"/>
</dbReference>
<dbReference type="Gene3D" id="1.10.10.60">
    <property type="entry name" value="Homeodomain-like"/>
    <property type="match status" value="1"/>
</dbReference>
<evidence type="ECO:0000256" key="7">
    <source>
        <dbReference type="PROSITE-ProRule" id="PRU00108"/>
    </source>
</evidence>
<dbReference type="PANTHER" id="PTHR19857">
    <property type="entry name" value="MITOCHONDRIAL DIVISION PROTEIN 1-RELATED"/>
    <property type="match status" value="1"/>
</dbReference>
<dbReference type="EMBL" id="JAHIBW010000004">
    <property type="protein sequence ID" value="KAG7311386.1"/>
    <property type="molecule type" value="Genomic_DNA"/>
</dbReference>
<dbReference type="Gene3D" id="2.130.10.10">
    <property type="entry name" value="YVTN repeat-like/Quinoprotein amine dehydrogenase"/>
    <property type="match status" value="1"/>
</dbReference>
<dbReference type="PROSITE" id="PS00678">
    <property type="entry name" value="WD_REPEATS_1"/>
    <property type="match status" value="1"/>
</dbReference>
<evidence type="ECO:0000256" key="4">
    <source>
        <dbReference type="ARBA" id="ARBA00023125"/>
    </source>
</evidence>
<feature type="repeat" description="WD" evidence="8">
    <location>
        <begin position="380"/>
        <end position="421"/>
    </location>
</feature>
<name>A0ABQ7R266_PLUXY</name>
<evidence type="ECO:0000256" key="2">
    <source>
        <dbReference type="ARBA" id="ARBA00022574"/>
    </source>
</evidence>
<evidence type="ECO:0000259" key="10">
    <source>
        <dbReference type="PROSITE" id="PS50071"/>
    </source>
</evidence>
<evidence type="ECO:0000256" key="6">
    <source>
        <dbReference type="ARBA" id="ARBA00023242"/>
    </source>
</evidence>
<dbReference type="Proteomes" id="UP000823941">
    <property type="component" value="Chromosome 4"/>
</dbReference>
<dbReference type="CDD" id="cd00086">
    <property type="entry name" value="homeodomain"/>
    <property type="match status" value="1"/>
</dbReference>
<feature type="compositionally biased region" description="Basic and acidic residues" evidence="9">
    <location>
        <begin position="173"/>
        <end position="187"/>
    </location>
</feature>
<dbReference type="SMART" id="SM00320">
    <property type="entry name" value="WD40"/>
    <property type="match status" value="7"/>
</dbReference>
<dbReference type="InterPro" id="IPR001356">
    <property type="entry name" value="HD"/>
</dbReference>
<keyword evidence="4 7" id="KW-0238">DNA-binding</keyword>
<dbReference type="PANTHER" id="PTHR19857:SF8">
    <property type="entry name" value="ANGIO-ASSOCIATED MIGRATORY CELL PROTEIN"/>
    <property type="match status" value="1"/>
</dbReference>
<keyword evidence="5 7" id="KW-0371">Homeobox</keyword>
<keyword evidence="6 7" id="KW-0539">Nucleus</keyword>
<evidence type="ECO:0000256" key="8">
    <source>
        <dbReference type="PROSITE-ProRule" id="PRU00221"/>
    </source>
</evidence>
<dbReference type="SUPFAM" id="SSF50978">
    <property type="entry name" value="WD40 repeat-like"/>
    <property type="match status" value="1"/>
</dbReference>
<protein>
    <recommendedName>
        <fullName evidence="10">Homeobox domain-containing protein</fullName>
    </recommendedName>
</protein>
<keyword evidence="2 8" id="KW-0853">WD repeat</keyword>
<dbReference type="InterPro" id="IPR019775">
    <property type="entry name" value="WD40_repeat_CS"/>
</dbReference>
<dbReference type="PROSITE" id="PS50294">
    <property type="entry name" value="WD_REPEATS_REGION"/>
    <property type="match status" value="3"/>
</dbReference>
<feature type="repeat" description="WD" evidence="8">
    <location>
        <begin position="249"/>
        <end position="290"/>
    </location>
</feature>